<dbReference type="PANTHER" id="PTHR43214">
    <property type="entry name" value="TWO-COMPONENT RESPONSE REGULATOR"/>
    <property type="match status" value="1"/>
</dbReference>
<evidence type="ECO:0000256" key="4">
    <source>
        <dbReference type="ARBA" id="ARBA00023163"/>
    </source>
</evidence>
<comment type="caution">
    <text evidence="8">The sequence shown here is derived from an EMBL/GenBank/DDBJ whole genome shotgun (WGS) entry which is preliminary data.</text>
</comment>
<dbReference type="SMART" id="SM00421">
    <property type="entry name" value="HTH_LUXR"/>
    <property type="match status" value="1"/>
</dbReference>
<proteinExistence type="predicted"/>
<dbReference type="GO" id="GO:0006355">
    <property type="term" value="P:regulation of DNA-templated transcription"/>
    <property type="evidence" value="ECO:0007669"/>
    <property type="project" value="InterPro"/>
</dbReference>
<dbReference type="AlphaFoldDB" id="A0A916SR09"/>
<dbReference type="RefSeq" id="WP_229733290.1">
    <property type="nucleotide sequence ID" value="NZ_BMGB01000001.1"/>
</dbReference>
<dbReference type="InterPro" id="IPR039420">
    <property type="entry name" value="WalR-like"/>
</dbReference>
<dbReference type="InterPro" id="IPR001789">
    <property type="entry name" value="Sig_transdc_resp-reg_receiver"/>
</dbReference>
<evidence type="ECO:0000256" key="3">
    <source>
        <dbReference type="ARBA" id="ARBA00023125"/>
    </source>
</evidence>
<protein>
    <submittedName>
        <fullName evidence="8">DNA-binding response regulator</fullName>
    </submittedName>
</protein>
<feature type="modified residue" description="4-aspartylphosphate" evidence="5">
    <location>
        <position position="62"/>
    </location>
</feature>
<evidence type="ECO:0000313" key="9">
    <source>
        <dbReference type="Proteomes" id="UP000606922"/>
    </source>
</evidence>
<feature type="domain" description="Response regulatory" evidence="7">
    <location>
        <begin position="11"/>
        <end position="127"/>
    </location>
</feature>
<keyword evidence="9" id="KW-1185">Reference proteome</keyword>
<evidence type="ECO:0000256" key="5">
    <source>
        <dbReference type="PROSITE-ProRule" id="PRU00169"/>
    </source>
</evidence>
<dbReference type="PROSITE" id="PS50043">
    <property type="entry name" value="HTH_LUXR_2"/>
    <property type="match status" value="1"/>
</dbReference>
<dbReference type="PRINTS" id="PR00038">
    <property type="entry name" value="HTHLUXR"/>
</dbReference>
<dbReference type="InterPro" id="IPR000792">
    <property type="entry name" value="Tscrpt_reg_LuxR_C"/>
</dbReference>
<dbReference type="Pfam" id="PF00072">
    <property type="entry name" value="Response_reg"/>
    <property type="match status" value="1"/>
</dbReference>
<organism evidence="8 9">
    <name type="scientific">Conyzicola nivalis</name>
    <dbReference type="NCBI Taxonomy" id="1477021"/>
    <lineage>
        <taxon>Bacteria</taxon>
        <taxon>Bacillati</taxon>
        <taxon>Actinomycetota</taxon>
        <taxon>Actinomycetes</taxon>
        <taxon>Micrococcales</taxon>
        <taxon>Microbacteriaceae</taxon>
        <taxon>Conyzicola</taxon>
    </lineage>
</organism>
<dbReference type="InterPro" id="IPR016032">
    <property type="entry name" value="Sig_transdc_resp-reg_C-effctor"/>
</dbReference>
<evidence type="ECO:0000259" key="7">
    <source>
        <dbReference type="PROSITE" id="PS50110"/>
    </source>
</evidence>
<keyword evidence="2" id="KW-0805">Transcription regulation</keyword>
<dbReference type="CDD" id="cd17535">
    <property type="entry name" value="REC_NarL-like"/>
    <property type="match status" value="1"/>
</dbReference>
<keyword evidence="1 5" id="KW-0597">Phosphoprotein</keyword>
<reference evidence="8" key="1">
    <citation type="journal article" date="2014" name="Int. J. Syst. Evol. Microbiol.">
        <title>Complete genome sequence of Corynebacterium casei LMG S-19264T (=DSM 44701T), isolated from a smear-ripened cheese.</title>
        <authorList>
            <consortium name="US DOE Joint Genome Institute (JGI-PGF)"/>
            <person name="Walter F."/>
            <person name="Albersmeier A."/>
            <person name="Kalinowski J."/>
            <person name="Ruckert C."/>
        </authorList>
    </citation>
    <scope>NUCLEOTIDE SEQUENCE</scope>
    <source>
        <strain evidence="8">CGMCC 1.12813</strain>
    </source>
</reference>
<evidence type="ECO:0000256" key="2">
    <source>
        <dbReference type="ARBA" id="ARBA00023015"/>
    </source>
</evidence>
<evidence type="ECO:0000313" key="8">
    <source>
        <dbReference type="EMBL" id="GGB09307.1"/>
    </source>
</evidence>
<keyword evidence="4" id="KW-0804">Transcription</keyword>
<dbReference type="GO" id="GO:0003677">
    <property type="term" value="F:DNA binding"/>
    <property type="evidence" value="ECO:0007669"/>
    <property type="project" value="UniProtKB-KW"/>
</dbReference>
<feature type="domain" description="HTH luxR-type" evidence="6">
    <location>
        <begin position="159"/>
        <end position="224"/>
    </location>
</feature>
<dbReference type="SUPFAM" id="SSF52172">
    <property type="entry name" value="CheY-like"/>
    <property type="match status" value="1"/>
</dbReference>
<dbReference type="PROSITE" id="PS00622">
    <property type="entry name" value="HTH_LUXR_1"/>
    <property type="match status" value="1"/>
</dbReference>
<accession>A0A916SR09</accession>
<dbReference type="Pfam" id="PF00196">
    <property type="entry name" value="GerE"/>
    <property type="match status" value="1"/>
</dbReference>
<dbReference type="PROSITE" id="PS50110">
    <property type="entry name" value="RESPONSE_REGULATORY"/>
    <property type="match status" value="1"/>
</dbReference>
<dbReference type="SMART" id="SM00448">
    <property type="entry name" value="REC"/>
    <property type="match status" value="1"/>
</dbReference>
<dbReference type="Proteomes" id="UP000606922">
    <property type="component" value="Unassembled WGS sequence"/>
</dbReference>
<sequence length="234" mass="24865">MTTDILGPSTRVLVVDDQQIVRAGLRTMLDSEADITVVDEAADGEEAVAKAAHLRPDVVLMDVRMPRLNGVEATRRIMAAGTAKAVVIITTFDDEEYLLDSIRAGASGFLLKDAGGDLLATSVRAAMRGDSLIDPGMTRSLLEHRLRAEPAAPADTGVGRDLLAALSDREQEVLASVARGLSNAAIAAELFLSEATVKTHLSNILVKTQTQSRVQAAVFAYETGFVRPGWLGQA</sequence>
<dbReference type="InterPro" id="IPR058245">
    <property type="entry name" value="NreC/VraR/RcsB-like_REC"/>
</dbReference>
<dbReference type="InterPro" id="IPR011006">
    <property type="entry name" value="CheY-like_superfamily"/>
</dbReference>
<dbReference type="SUPFAM" id="SSF46894">
    <property type="entry name" value="C-terminal effector domain of the bipartite response regulators"/>
    <property type="match status" value="1"/>
</dbReference>
<reference evidence="8" key="2">
    <citation type="submission" date="2020-09" db="EMBL/GenBank/DDBJ databases">
        <authorList>
            <person name="Sun Q."/>
            <person name="Zhou Y."/>
        </authorList>
    </citation>
    <scope>NUCLEOTIDE SEQUENCE</scope>
    <source>
        <strain evidence="8">CGMCC 1.12813</strain>
    </source>
</reference>
<name>A0A916SR09_9MICO</name>
<evidence type="ECO:0000259" key="6">
    <source>
        <dbReference type="PROSITE" id="PS50043"/>
    </source>
</evidence>
<dbReference type="GO" id="GO:0000160">
    <property type="term" value="P:phosphorelay signal transduction system"/>
    <property type="evidence" value="ECO:0007669"/>
    <property type="project" value="InterPro"/>
</dbReference>
<dbReference type="Gene3D" id="3.40.50.2300">
    <property type="match status" value="1"/>
</dbReference>
<dbReference type="PANTHER" id="PTHR43214:SF24">
    <property type="entry name" value="TRANSCRIPTIONAL REGULATORY PROTEIN NARL-RELATED"/>
    <property type="match status" value="1"/>
</dbReference>
<keyword evidence="3 8" id="KW-0238">DNA-binding</keyword>
<evidence type="ECO:0000256" key="1">
    <source>
        <dbReference type="ARBA" id="ARBA00022553"/>
    </source>
</evidence>
<dbReference type="EMBL" id="BMGB01000001">
    <property type="protein sequence ID" value="GGB09307.1"/>
    <property type="molecule type" value="Genomic_DNA"/>
</dbReference>
<gene>
    <name evidence="8" type="ORF">GCM10010979_24870</name>
</gene>
<dbReference type="CDD" id="cd06170">
    <property type="entry name" value="LuxR_C_like"/>
    <property type="match status" value="1"/>
</dbReference>